<organism evidence="2 3">
    <name type="scientific">Salegentibacter echinorum</name>
    <dbReference type="NCBI Taxonomy" id="1073325"/>
    <lineage>
        <taxon>Bacteria</taxon>
        <taxon>Pseudomonadati</taxon>
        <taxon>Bacteroidota</taxon>
        <taxon>Flavobacteriia</taxon>
        <taxon>Flavobacteriales</taxon>
        <taxon>Flavobacteriaceae</taxon>
        <taxon>Salegentibacter</taxon>
    </lineage>
</organism>
<accession>A0A1M5CUR4</accession>
<gene>
    <name evidence="2" type="ORF">SAMN05444483_101665</name>
</gene>
<dbReference type="EMBL" id="FQVT01000001">
    <property type="protein sequence ID" value="SHF58112.1"/>
    <property type="molecule type" value="Genomic_DNA"/>
</dbReference>
<dbReference type="OrthoDB" id="1367298at2"/>
<evidence type="ECO:0000256" key="1">
    <source>
        <dbReference type="SAM" id="Phobius"/>
    </source>
</evidence>
<protein>
    <submittedName>
        <fullName evidence="2">Uncharacterized protein</fullName>
    </submittedName>
</protein>
<proteinExistence type="predicted"/>
<dbReference type="STRING" id="1073325.SAMN05444483_101665"/>
<evidence type="ECO:0000313" key="2">
    <source>
        <dbReference type="EMBL" id="SHF58112.1"/>
    </source>
</evidence>
<keyword evidence="1" id="KW-0472">Membrane</keyword>
<dbReference type="Proteomes" id="UP000183945">
    <property type="component" value="Unassembled WGS sequence"/>
</dbReference>
<keyword evidence="1" id="KW-1133">Transmembrane helix</keyword>
<keyword evidence="1" id="KW-0812">Transmembrane</keyword>
<feature type="transmembrane region" description="Helical" evidence="1">
    <location>
        <begin position="31"/>
        <end position="51"/>
    </location>
</feature>
<evidence type="ECO:0000313" key="3">
    <source>
        <dbReference type="Proteomes" id="UP000183945"/>
    </source>
</evidence>
<reference evidence="3" key="1">
    <citation type="submission" date="2016-11" db="EMBL/GenBank/DDBJ databases">
        <authorList>
            <person name="Varghese N."/>
            <person name="Submissions S."/>
        </authorList>
    </citation>
    <scope>NUCLEOTIDE SEQUENCE [LARGE SCALE GENOMIC DNA]</scope>
    <source>
        <strain evidence="3">DSM 24579</strain>
    </source>
</reference>
<sequence length="72" mass="8228">MKMSPITYLIITTAVLVLVTILVFFNAGFPIVFYLTCVGQVLLAIAVYKVLTDNYTTEKTFKDWYEDHSTNQ</sequence>
<dbReference type="AlphaFoldDB" id="A0A1M5CUR4"/>
<feature type="transmembrane region" description="Helical" evidence="1">
    <location>
        <begin position="7"/>
        <end position="25"/>
    </location>
</feature>
<name>A0A1M5CUR4_SALEC</name>
<keyword evidence="3" id="KW-1185">Reference proteome</keyword>